<protein>
    <submittedName>
        <fullName evidence="5">Translation initiation factor 2, alpha subunit</fullName>
    </submittedName>
</protein>
<gene>
    <name evidence="5" type="ORF">LCMAC202_04400</name>
</gene>
<dbReference type="GO" id="GO:0003723">
    <property type="term" value="F:RNA binding"/>
    <property type="evidence" value="ECO:0007669"/>
    <property type="project" value="InterPro"/>
</dbReference>
<accession>A0A481YY05</accession>
<evidence type="ECO:0000259" key="4">
    <source>
        <dbReference type="PROSITE" id="PS50126"/>
    </source>
</evidence>
<dbReference type="SMART" id="SM00316">
    <property type="entry name" value="S1"/>
    <property type="match status" value="1"/>
</dbReference>
<dbReference type="FunFam" id="2.40.50.140:FF:000015">
    <property type="entry name" value="Eukaryotic translation initiation factor 2 subunit alpha"/>
    <property type="match status" value="1"/>
</dbReference>
<proteinExistence type="inferred from homology"/>
<sequence length="257" mass="29840">MQVPERLYPAEFPEVGEIVAAKVTQIDESAVYCQLLEYDREGMIPLKEISRRKMKNIRQFVRVGAQEYLEVIEVNPTKGYIDLSRKQVKGDQEEYKIKYTSVKRVHSFFHRWSVKTGVDLVGTILWSLYDRDQEDVYGKVYTEPWLVRVPVDYRDQIQEDYNKLFEKKAEKRELSFEMVCYSLQGVRALQEAIDKGLQHSTEDTPLQCIYTGKTGQIGNVFVVSTHTKSDNADTVLQTVVSTIKESLSQYRSKFVLV</sequence>
<dbReference type="InterPro" id="IPR044126">
    <property type="entry name" value="S1_IF2_alpha"/>
</dbReference>
<evidence type="ECO:0000313" key="5">
    <source>
        <dbReference type="EMBL" id="QBK88078.1"/>
    </source>
</evidence>
<dbReference type="InterPro" id="IPR024055">
    <property type="entry name" value="TIF2_asu_C"/>
</dbReference>
<dbReference type="InterPro" id="IPR003029">
    <property type="entry name" value="S1_domain"/>
</dbReference>
<dbReference type="EMBL" id="MK500374">
    <property type="protein sequence ID" value="QBK88078.1"/>
    <property type="molecule type" value="Genomic_DNA"/>
</dbReference>
<dbReference type="SUPFAM" id="SSF50249">
    <property type="entry name" value="Nucleic acid-binding proteins"/>
    <property type="match status" value="1"/>
</dbReference>
<evidence type="ECO:0000256" key="3">
    <source>
        <dbReference type="ARBA" id="ARBA00022917"/>
    </source>
</evidence>
<dbReference type="GO" id="GO:0043022">
    <property type="term" value="F:ribosome binding"/>
    <property type="evidence" value="ECO:0007669"/>
    <property type="project" value="TreeGrafter"/>
</dbReference>
<comment type="similarity">
    <text evidence="1">Belongs to the eIF-2-alpha family.</text>
</comment>
<name>A0A481YY05_9VIRU</name>
<dbReference type="CDD" id="cd04452">
    <property type="entry name" value="S1_IF2_alpha"/>
    <property type="match status" value="1"/>
</dbReference>
<organism evidence="5">
    <name type="scientific">Marseillevirus LCMAC202</name>
    <dbReference type="NCBI Taxonomy" id="2506606"/>
    <lineage>
        <taxon>Viruses</taxon>
        <taxon>Varidnaviria</taxon>
        <taxon>Bamfordvirae</taxon>
        <taxon>Nucleocytoviricota</taxon>
        <taxon>Megaviricetes</taxon>
        <taxon>Pimascovirales</taxon>
        <taxon>Pimascovirales incertae sedis</taxon>
        <taxon>Marseilleviridae</taxon>
    </lineage>
</organism>
<dbReference type="InterPro" id="IPR012340">
    <property type="entry name" value="NA-bd_OB-fold"/>
</dbReference>
<dbReference type="SUPFAM" id="SSF110993">
    <property type="entry name" value="eIF-2-alpha, C-terminal domain"/>
    <property type="match status" value="1"/>
</dbReference>
<dbReference type="InterPro" id="IPR011488">
    <property type="entry name" value="TIF_2_asu"/>
</dbReference>
<keyword evidence="3" id="KW-0648">Protein biosynthesis</keyword>
<evidence type="ECO:0000256" key="2">
    <source>
        <dbReference type="ARBA" id="ARBA00022540"/>
    </source>
</evidence>
<dbReference type="Gene3D" id="2.40.50.140">
    <property type="entry name" value="Nucleic acid-binding proteins"/>
    <property type="match status" value="1"/>
</dbReference>
<reference evidence="5" key="1">
    <citation type="journal article" date="2019" name="MBio">
        <title>Virus Genomes from Deep Sea Sediments Expand the Ocean Megavirome and Support Independent Origins of Viral Gigantism.</title>
        <authorList>
            <person name="Backstrom D."/>
            <person name="Yutin N."/>
            <person name="Jorgensen S.L."/>
            <person name="Dharamshi J."/>
            <person name="Homa F."/>
            <person name="Zaremba-Niedwiedzka K."/>
            <person name="Spang A."/>
            <person name="Wolf Y.I."/>
            <person name="Koonin E.V."/>
            <person name="Ettema T.J."/>
        </authorList>
    </citation>
    <scope>NUCLEOTIDE SEQUENCE</scope>
</reference>
<dbReference type="PANTHER" id="PTHR10602">
    <property type="entry name" value="EUKARYOTIC TRANSLATION INITIATION FACTOR 2 SUBUNIT 1"/>
    <property type="match status" value="1"/>
</dbReference>
<dbReference type="Pfam" id="PF00575">
    <property type="entry name" value="S1"/>
    <property type="match status" value="1"/>
</dbReference>
<keyword evidence="2 5" id="KW-0396">Initiation factor</keyword>
<dbReference type="PANTHER" id="PTHR10602:SF0">
    <property type="entry name" value="EUKARYOTIC TRANSLATION INITIATION FACTOR 2 SUBUNIT 1"/>
    <property type="match status" value="1"/>
</dbReference>
<dbReference type="PROSITE" id="PS50126">
    <property type="entry name" value="S1"/>
    <property type="match status" value="1"/>
</dbReference>
<feature type="domain" description="S1 motif" evidence="4">
    <location>
        <begin position="16"/>
        <end position="86"/>
    </location>
</feature>
<evidence type="ECO:0000256" key="1">
    <source>
        <dbReference type="ARBA" id="ARBA00007223"/>
    </source>
</evidence>